<keyword evidence="1" id="KW-0677">Repeat</keyword>
<evidence type="ECO:0000313" key="7">
    <source>
        <dbReference type="Proteomes" id="UP001279734"/>
    </source>
</evidence>
<evidence type="ECO:0000256" key="2">
    <source>
        <dbReference type="ARBA" id="ARBA00022741"/>
    </source>
</evidence>
<feature type="coiled-coil region" evidence="4">
    <location>
        <begin position="24"/>
        <end position="51"/>
    </location>
</feature>
<evidence type="ECO:0000256" key="3">
    <source>
        <dbReference type="ARBA" id="ARBA00022821"/>
    </source>
</evidence>
<keyword evidence="2" id="KW-0547">Nucleotide-binding</keyword>
<evidence type="ECO:0000313" key="6">
    <source>
        <dbReference type="EMBL" id="GMH14177.1"/>
    </source>
</evidence>
<dbReference type="GO" id="GO:0006952">
    <property type="term" value="P:defense response"/>
    <property type="evidence" value="ECO:0007669"/>
    <property type="project" value="UniProtKB-KW"/>
</dbReference>
<keyword evidence="4" id="KW-0175">Coiled coil</keyword>
<proteinExistence type="predicted"/>
<evidence type="ECO:0000256" key="1">
    <source>
        <dbReference type="ARBA" id="ARBA00022737"/>
    </source>
</evidence>
<reference evidence="6" key="1">
    <citation type="submission" date="2023-05" db="EMBL/GenBank/DDBJ databases">
        <title>Nepenthes gracilis genome sequencing.</title>
        <authorList>
            <person name="Fukushima K."/>
        </authorList>
    </citation>
    <scope>NUCLEOTIDE SEQUENCE</scope>
    <source>
        <strain evidence="6">SING2019-196</strain>
    </source>
</reference>
<name>A0AAD3SPA6_NEPGR</name>
<keyword evidence="7" id="KW-1185">Reference proteome</keyword>
<dbReference type="Gene3D" id="1.20.5.4130">
    <property type="match status" value="1"/>
</dbReference>
<organism evidence="6 7">
    <name type="scientific">Nepenthes gracilis</name>
    <name type="common">Slender pitcher plant</name>
    <dbReference type="NCBI Taxonomy" id="150966"/>
    <lineage>
        <taxon>Eukaryota</taxon>
        <taxon>Viridiplantae</taxon>
        <taxon>Streptophyta</taxon>
        <taxon>Embryophyta</taxon>
        <taxon>Tracheophyta</taxon>
        <taxon>Spermatophyta</taxon>
        <taxon>Magnoliopsida</taxon>
        <taxon>eudicotyledons</taxon>
        <taxon>Gunneridae</taxon>
        <taxon>Pentapetalae</taxon>
        <taxon>Caryophyllales</taxon>
        <taxon>Nepenthaceae</taxon>
        <taxon>Nepenthes</taxon>
    </lineage>
</organism>
<dbReference type="InterPro" id="IPR041118">
    <property type="entry name" value="Rx_N"/>
</dbReference>
<dbReference type="AlphaFoldDB" id="A0AAD3SPA6"/>
<dbReference type="CDD" id="cd14798">
    <property type="entry name" value="RX-CC_like"/>
    <property type="match status" value="1"/>
</dbReference>
<evidence type="ECO:0000256" key="4">
    <source>
        <dbReference type="SAM" id="Coils"/>
    </source>
</evidence>
<keyword evidence="3" id="KW-0611">Plant defense</keyword>
<comment type="caution">
    <text evidence="6">The sequence shown here is derived from an EMBL/GenBank/DDBJ whole genome shotgun (WGS) entry which is preliminary data.</text>
</comment>
<sequence>MVDAIVTSTAKWIGSQLVDEVEFLYGVEDQLQKLQNDLESMQQYIQDVEETQLDEKENHQVAIFVKTIREIAFRAEDVIDTYILEVGSNSKFTRFACFT</sequence>
<dbReference type="GO" id="GO:0000166">
    <property type="term" value="F:nucleotide binding"/>
    <property type="evidence" value="ECO:0007669"/>
    <property type="project" value="UniProtKB-KW"/>
</dbReference>
<accession>A0AAD3SPA6</accession>
<evidence type="ECO:0000259" key="5">
    <source>
        <dbReference type="Pfam" id="PF18052"/>
    </source>
</evidence>
<protein>
    <recommendedName>
        <fullName evidence="5">Disease resistance N-terminal domain-containing protein</fullName>
    </recommendedName>
</protein>
<dbReference type="Pfam" id="PF18052">
    <property type="entry name" value="Rx_N"/>
    <property type="match status" value="1"/>
</dbReference>
<dbReference type="InterPro" id="IPR038005">
    <property type="entry name" value="RX-like_CC"/>
</dbReference>
<gene>
    <name evidence="6" type="ORF">Nepgr_016018</name>
</gene>
<feature type="domain" description="Disease resistance N-terminal" evidence="5">
    <location>
        <begin position="6"/>
        <end position="93"/>
    </location>
</feature>
<dbReference type="EMBL" id="BSYO01000013">
    <property type="protein sequence ID" value="GMH14177.1"/>
    <property type="molecule type" value="Genomic_DNA"/>
</dbReference>
<dbReference type="Proteomes" id="UP001279734">
    <property type="component" value="Unassembled WGS sequence"/>
</dbReference>